<dbReference type="Gene3D" id="1.10.150.380">
    <property type="entry name" value="GatB domain, N-terminal subdomain"/>
    <property type="match status" value="1"/>
</dbReference>
<dbReference type="Gene3D" id="1.10.10.410">
    <property type="match status" value="1"/>
</dbReference>
<evidence type="ECO:0000256" key="2">
    <source>
        <dbReference type="ARBA" id="ARBA00011123"/>
    </source>
</evidence>
<accession>A0A0G0MMZ5</accession>
<dbReference type="Pfam" id="PF02637">
    <property type="entry name" value="GatB_Yqey"/>
    <property type="match status" value="1"/>
</dbReference>
<protein>
    <recommendedName>
        <fullName evidence="10">Aspartyl/glutamyl-tRNA(Asn/Gln) amidotransferase subunit B</fullName>
        <shortName evidence="10">Asp/Glu-ADT subunit B</shortName>
        <ecNumber evidence="10">6.3.5.-</ecNumber>
    </recommendedName>
</protein>
<dbReference type="SMART" id="SM00845">
    <property type="entry name" value="GatB_Yqey"/>
    <property type="match status" value="1"/>
</dbReference>
<evidence type="ECO:0000256" key="7">
    <source>
        <dbReference type="ARBA" id="ARBA00024799"/>
    </source>
</evidence>
<evidence type="ECO:0000256" key="4">
    <source>
        <dbReference type="ARBA" id="ARBA00022741"/>
    </source>
</evidence>
<keyword evidence="4 10" id="KW-0547">Nucleotide-binding</keyword>
<dbReference type="NCBIfam" id="NF004012">
    <property type="entry name" value="PRK05477.1-2"/>
    <property type="match status" value="1"/>
</dbReference>
<dbReference type="NCBIfam" id="TIGR00133">
    <property type="entry name" value="gatB"/>
    <property type="match status" value="1"/>
</dbReference>
<reference evidence="12 13" key="1">
    <citation type="journal article" date="2015" name="Nature">
        <title>rRNA introns, odd ribosomes, and small enigmatic genomes across a large radiation of phyla.</title>
        <authorList>
            <person name="Brown C.T."/>
            <person name="Hug L.A."/>
            <person name="Thomas B.C."/>
            <person name="Sharon I."/>
            <person name="Castelle C.J."/>
            <person name="Singh A."/>
            <person name="Wilkins M.J."/>
            <person name="Williams K.H."/>
            <person name="Banfield J.F."/>
        </authorList>
    </citation>
    <scope>NUCLEOTIDE SEQUENCE [LARGE SCALE GENOMIC DNA]</scope>
</reference>
<comment type="function">
    <text evidence="7 10">Allows the formation of correctly charged Asn-tRNA(Asn) or Gln-tRNA(Gln) through the transamidation of misacylated Asp-tRNA(Asn) or Glu-tRNA(Gln) in organisms which lack either or both of asparaginyl-tRNA or glutaminyl-tRNA synthetases. The reaction takes place in the presence of glutamine and ATP through an activated phospho-Asp-tRNA(Asn) or phospho-Glu-tRNA(Gln).</text>
</comment>
<dbReference type="EMBL" id="LBUZ01000018">
    <property type="protein sequence ID" value="KKQ75054.1"/>
    <property type="molecule type" value="Genomic_DNA"/>
</dbReference>
<dbReference type="GO" id="GO:0050566">
    <property type="term" value="F:asparaginyl-tRNA synthase (glutamine-hydrolyzing) activity"/>
    <property type="evidence" value="ECO:0007669"/>
    <property type="project" value="RHEA"/>
</dbReference>
<dbReference type="GO" id="GO:0005524">
    <property type="term" value="F:ATP binding"/>
    <property type="evidence" value="ECO:0007669"/>
    <property type="project" value="UniProtKB-KW"/>
</dbReference>
<proteinExistence type="inferred from homology"/>
<keyword evidence="5 10" id="KW-0067">ATP-binding</keyword>
<dbReference type="Proteomes" id="UP000034181">
    <property type="component" value="Unassembled WGS sequence"/>
</dbReference>
<dbReference type="PROSITE" id="PS01234">
    <property type="entry name" value="GATB"/>
    <property type="match status" value="1"/>
</dbReference>
<evidence type="ECO:0000313" key="13">
    <source>
        <dbReference type="Proteomes" id="UP000034181"/>
    </source>
</evidence>
<keyword evidence="6 10" id="KW-0648">Protein biosynthesis</keyword>
<dbReference type="PANTHER" id="PTHR11659:SF0">
    <property type="entry name" value="GLUTAMYL-TRNA(GLN) AMIDOTRANSFERASE SUBUNIT B, MITOCHONDRIAL"/>
    <property type="match status" value="1"/>
</dbReference>
<comment type="caution">
    <text evidence="12">The sequence shown here is derived from an EMBL/GenBank/DDBJ whole genome shotgun (WGS) entry which is preliminary data.</text>
</comment>
<dbReference type="GO" id="GO:0006412">
    <property type="term" value="P:translation"/>
    <property type="evidence" value="ECO:0007669"/>
    <property type="project" value="UniProtKB-UniRule"/>
</dbReference>
<feature type="domain" description="Asn/Gln amidotransferase" evidence="11">
    <location>
        <begin position="334"/>
        <end position="444"/>
    </location>
</feature>
<comment type="similarity">
    <text evidence="1 10">Belongs to the GatB/GatE family. GatB subfamily.</text>
</comment>
<dbReference type="InterPro" id="IPR023168">
    <property type="entry name" value="GatB_Yqey_C_2"/>
</dbReference>
<keyword evidence="3 10" id="KW-0436">Ligase</keyword>
<dbReference type="InterPro" id="IPR017959">
    <property type="entry name" value="Asn/Gln-tRNA_amidoTrfase_suB/E"/>
</dbReference>
<name>A0A0G0MMZ5_9BACT</name>
<comment type="catalytic activity">
    <reaction evidence="9 10">
        <text>L-glutamyl-tRNA(Gln) + L-glutamine + ATP + H2O = L-glutaminyl-tRNA(Gln) + L-glutamate + ADP + phosphate + H(+)</text>
        <dbReference type="Rhea" id="RHEA:17521"/>
        <dbReference type="Rhea" id="RHEA-COMP:9681"/>
        <dbReference type="Rhea" id="RHEA-COMP:9684"/>
        <dbReference type="ChEBI" id="CHEBI:15377"/>
        <dbReference type="ChEBI" id="CHEBI:15378"/>
        <dbReference type="ChEBI" id="CHEBI:29985"/>
        <dbReference type="ChEBI" id="CHEBI:30616"/>
        <dbReference type="ChEBI" id="CHEBI:43474"/>
        <dbReference type="ChEBI" id="CHEBI:58359"/>
        <dbReference type="ChEBI" id="CHEBI:78520"/>
        <dbReference type="ChEBI" id="CHEBI:78521"/>
        <dbReference type="ChEBI" id="CHEBI:456216"/>
    </reaction>
</comment>
<evidence type="ECO:0000256" key="3">
    <source>
        <dbReference type="ARBA" id="ARBA00022598"/>
    </source>
</evidence>
<comment type="catalytic activity">
    <reaction evidence="8 10">
        <text>L-aspartyl-tRNA(Asn) + L-glutamine + ATP + H2O = L-asparaginyl-tRNA(Asn) + L-glutamate + ADP + phosphate + 2 H(+)</text>
        <dbReference type="Rhea" id="RHEA:14513"/>
        <dbReference type="Rhea" id="RHEA-COMP:9674"/>
        <dbReference type="Rhea" id="RHEA-COMP:9677"/>
        <dbReference type="ChEBI" id="CHEBI:15377"/>
        <dbReference type="ChEBI" id="CHEBI:15378"/>
        <dbReference type="ChEBI" id="CHEBI:29985"/>
        <dbReference type="ChEBI" id="CHEBI:30616"/>
        <dbReference type="ChEBI" id="CHEBI:43474"/>
        <dbReference type="ChEBI" id="CHEBI:58359"/>
        <dbReference type="ChEBI" id="CHEBI:78515"/>
        <dbReference type="ChEBI" id="CHEBI:78516"/>
        <dbReference type="ChEBI" id="CHEBI:456216"/>
    </reaction>
</comment>
<dbReference type="GO" id="GO:0050567">
    <property type="term" value="F:glutaminyl-tRNA synthase (glutamine-hydrolyzing) activity"/>
    <property type="evidence" value="ECO:0007669"/>
    <property type="project" value="UniProtKB-UniRule"/>
</dbReference>
<evidence type="ECO:0000256" key="10">
    <source>
        <dbReference type="HAMAP-Rule" id="MF_00121"/>
    </source>
</evidence>
<dbReference type="EC" id="6.3.5.-" evidence="10"/>
<gene>
    <name evidence="10" type="primary">gatB</name>
    <name evidence="12" type="ORF">US96_C0018G0026</name>
</gene>
<dbReference type="SUPFAM" id="SSF55931">
    <property type="entry name" value="Glutamine synthetase/guanido kinase"/>
    <property type="match status" value="1"/>
</dbReference>
<dbReference type="InterPro" id="IPR042114">
    <property type="entry name" value="GatB_C_1"/>
</dbReference>
<dbReference type="FunFam" id="1.10.10.410:FF:000001">
    <property type="entry name" value="Aspartyl/glutamyl-tRNA(Asn/Gln) amidotransferase subunit B"/>
    <property type="match status" value="1"/>
</dbReference>
<dbReference type="InterPro" id="IPR004413">
    <property type="entry name" value="GatB"/>
</dbReference>
<dbReference type="GO" id="GO:0070681">
    <property type="term" value="P:glutaminyl-tRNAGln biosynthesis via transamidation"/>
    <property type="evidence" value="ECO:0007669"/>
    <property type="project" value="TreeGrafter"/>
</dbReference>
<evidence type="ECO:0000313" key="12">
    <source>
        <dbReference type="EMBL" id="KKQ75054.1"/>
    </source>
</evidence>
<keyword evidence="12" id="KW-0808">Transferase</keyword>
<dbReference type="GO" id="GO:0016740">
    <property type="term" value="F:transferase activity"/>
    <property type="evidence" value="ECO:0007669"/>
    <property type="project" value="UniProtKB-KW"/>
</dbReference>
<dbReference type="InterPro" id="IPR003789">
    <property type="entry name" value="Asn/Gln_tRNA_amidoTrase-B-like"/>
</dbReference>
<dbReference type="HAMAP" id="MF_00121">
    <property type="entry name" value="GatB"/>
    <property type="match status" value="1"/>
</dbReference>
<evidence type="ECO:0000256" key="1">
    <source>
        <dbReference type="ARBA" id="ARBA00005306"/>
    </source>
</evidence>
<dbReference type="SUPFAM" id="SSF89095">
    <property type="entry name" value="GatB/YqeY motif"/>
    <property type="match status" value="2"/>
</dbReference>
<dbReference type="InterPro" id="IPR017958">
    <property type="entry name" value="Gln-tRNA_amidoTrfase_suB_CS"/>
</dbReference>
<evidence type="ECO:0000256" key="6">
    <source>
        <dbReference type="ARBA" id="ARBA00022917"/>
    </source>
</evidence>
<dbReference type="InterPro" id="IPR006075">
    <property type="entry name" value="Asn/Gln-tRNA_Trfase_suB/E_cat"/>
</dbReference>
<evidence type="ECO:0000256" key="8">
    <source>
        <dbReference type="ARBA" id="ARBA00047380"/>
    </source>
</evidence>
<evidence type="ECO:0000259" key="11">
    <source>
        <dbReference type="SMART" id="SM00845"/>
    </source>
</evidence>
<dbReference type="AlphaFoldDB" id="A0A0G0MMZ5"/>
<dbReference type="InterPro" id="IPR014746">
    <property type="entry name" value="Gln_synth/guanido_kin_cat_dom"/>
</dbReference>
<dbReference type="PANTHER" id="PTHR11659">
    <property type="entry name" value="GLUTAMYL-TRNA GLN AMIDOTRANSFERASE SUBUNIT B MITOCHONDRIAL AND PROKARYOTIC PET112-RELATED"/>
    <property type="match status" value="1"/>
</dbReference>
<sequence length="448" mass="51195">MDKYRPIIGLEVHIELDTKSKMFCGCSADHFSKKPNTQVCPVCLGLPGALPFANKKAADDTIKFGLSFDCQINQLSKFDRKHYFYPDLPKGYQISQYDLPICVNGKWLMTNSRQVRIRRVHLEEDTAKLVHQKVDSKKISLIDFNRSGVALMEMVTEPDFDNAMDVVTFLKEVQLAARYLEISNADMEKGSMRLEANISLVKFTSHNPKPTTLPDYKVELKNINSFRFLGKAINSEIERQEKLLLARRRIVQETRGYDEVTGKTFSQRIKEESNDYRYFPEPDIPPIRLGKSQIVSLKSQIPELPQAKRIRFAVDYNLPGNFIEILIQDKDRSDYFESAVNLAKKFNLTPKMLADLMVNKNMDKAYPEPAGLVKRLVEIAHKEYAGIGEVEKAVKEVVEYEQKAVSDYQKGQAKVIGFLIGQVQKKLSGRGNPKIIQSELLKKIHVLN</sequence>
<dbReference type="PATRIC" id="fig|1618569.3.peg.508"/>
<evidence type="ECO:0000256" key="5">
    <source>
        <dbReference type="ARBA" id="ARBA00022840"/>
    </source>
</evidence>
<organism evidence="12 13">
    <name type="scientific">Candidatus Woesebacteria bacterium GW2011_GWB1_38_5b</name>
    <dbReference type="NCBI Taxonomy" id="1618569"/>
    <lineage>
        <taxon>Bacteria</taxon>
        <taxon>Candidatus Woeseibacteriota</taxon>
    </lineage>
</organism>
<evidence type="ECO:0000256" key="9">
    <source>
        <dbReference type="ARBA" id="ARBA00047913"/>
    </source>
</evidence>
<dbReference type="Pfam" id="PF02934">
    <property type="entry name" value="GatB_N"/>
    <property type="match status" value="1"/>
</dbReference>
<comment type="subunit">
    <text evidence="2 10">Heterotrimer of A, B and C subunits.</text>
</comment>
<dbReference type="InterPro" id="IPR018027">
    <property type="entry name" value="Asn/Gln_amidotransferase"/>
</dbReference>